<dbReference type="InterPro" id="IPR036097">
    <property type="entry name" value="HisK_dim/P_sf"/>
</dbReference>
<dbReference type="InterPro" id="IPR005467">
    <property type="entry name" value="His_kinase_dom"/>
</dbReference>
<dbReference type="InterPro" id="IPR003594">
    <property type="entry name" value="HATPase_dom"/>
</dbReference>
<dbReference type="CDD" id="cd00082">
    <property type="entry name" value="HisKA"/>
    <property type="match status" value="1"/>
</dbReference>
<dbReference type="STRING" id="1925591.BI308_14870"/>
<feature type="domain" description="Response regulatory" evidence="18">
    <location>
        <begin position="739"/>
        <end position="855"/>
    </location>
</feature>
<dbReference type="Gene3D" id="3.30.565.10">
    <property type="entry name" value="Histidine kinase-like ATPase, C-terminal domain"/>
    <property type="match status" value="1"/>
</dbReference>
<evidence type="ECO:0000259" key="17">
    <source>
        <dbReference type="PROSITE" id="PS50109"/>
    </source>
</evidence>
<feature type="domain" description="Histidine kinase" evidence="17">
    <location>
        <begin position="492"/>
        <end position="714"/>
    </location>
</feature>
<dbReference type="SMART" id="SM00304">
    <property type="entry name" value="HAMP"/>
    <property type="match status" value="1"/>
</dbReference>
<dbReference type="CDD" id="cd06225">
    <property type="entry name" value="HAMP"/>
    <property type="match status" value="1"/>
</dbReference>
<dbReference type="InterPro" id="IPR003660">
    <property type="entry name" value="HAMP_dom"/>
</dbReference>
<evidence type="ECO:0000256" key="10">
    <source>
        <dbReference type="ARBA" id="ARBA00022840"/>
    </source>
</evidence>
<evidence type="ECO:0000256" key="1">
    <source>
        <dbReference type="ARBA" id="ARBA00000085"/>
    </source>
</evidence>
<evidence type="ECO:0000313" key="21">
    <source>
        <dbReference type="Proteomes" id="UP000183940"/>
    </source>
</evidence>
<evidence type="ECO:0000256" key="11">
    <source>
        <dbReference type="ARBA" id="ARBA00022989"/>
    </source>
</evidence>
<evidence type="ECO:0000256" key="15">
    <source>
        <dbReference type="PROSITE-ProRule" id="PRU00169"/>
    </source>
</evidence>
<dbReference type="CDD" id="cd18773">
    <property type="entry name" value="PDC1_HK_sensor"/>
    <property type="match status" value="1"/>
</dbReference>
<evidence type="ECO:0000256" key="14">
    <source>
        <dbReference type="ARBA" id="ARBA00074306"/>
    </source>
</evidence>
<dbReference type="PROSITE" id="PS50885">
    <property type="entry name" value="HAMP"/>
    <property type="match status" value="1"/>
</dbReference>
<evidence type="ECO:0000256" key="4">
    <source>
        <dbReference type="ARBA" id="ARBA00012438"/>
    </source>
</evidence>
<evidence type="ECO:0000256" key="12">
    <source>
        <dbReference type="ARBA" id="ARBA00023012"/>
    </source>
</evidence>
<dbReference type="SUPFAM" id="SSF52172">
    <property type="entry name" value="CheY-like"/>
    <property type="match status" value="1"/>
</dbReference>
<dbReference type="FunFam" id="1.10.287.130:FF:000004">
    <property type="entry name" value="Ethylene receptor 1"/>
    <property type="match status" value="1"/>
</dbReference>
<dbReference type="Gene3D" id="6.10.340.10">
    <property type="match status" value="1"/>
</dbReference>
<dbReference type="PROSITE" id="PS50110">
    <property type="entry name" value="RESPONSE_REGULATORY"/>
    <property type="match status" value="1"/>
</dbReference>
<accession>A0A1L9QQ08</accession>
<dbReference type="GO" id="GO:0005524">
    <property type="term" value="F:ATP binding"/>
    <property type="evidence" value="ECO:0007669"/>
    <property type="project" value="UniProtKB-KW"/>
</dbReference>
<evidence type="ECO:0000256" key="13">
    <source>
        <dbReference type="ARBA" id="ARBA00023136"/>
    </source>
</evidence>
<comment type="caution">
    <text evidence="20">The sequence shown here is derived from an EMBL/GenBank/DDBJ whole genome shotgun (WGS) entry which is preliminary data.</text>
</comment>
<dbReference type="InterPro" id="IPR001789">
    <property type="entry name" value="Sig_transdc_resp-reg_receiver"/>
</dbReference>
<dbReference type="InterPro" id="IPR011006">
    <property type="entry name" value="CheY-like_superfamily"/>
</dbReference>
<evidence type="ECO:0000256" key="3">
    <source>
        <dbReference type="ARBA" id="ARBA00006402"/>
    </source>
</evidence>
<dbReference type="Proteomes" id="UP000183940">
    <property type="component" value="Unassembled WGS sequence"/>
</dbReference>
<evidence type="ECO:0000256" key="5">
    <source>
        <dbReference type="ARBA" id="ARBA00022553"/>
    </source>
</evidence>
<comment type="similarity">
    <text evidence="3">In the N-terminal section; belongs to the phytochrome family.</text>
</comment>
<dbReference type="PROSITE" id="PS50109">
    <property type="entry name" value="HIS_KIN"/>
    <property type="match status" value="1"/>
</dbReference>
<dbReference type="InterPro" id="IPR036890">
    <property type="entry name" value="HATPase_C_sf"/>
</dbReference>
<dbReference type="SUPFAM" id="SSF47384">
    <property type="entry name" value="Homodimeric domain of signal transducing histidine kinase"/>
    <property type="match status" value="1"/>
</dbReference>
<sequence length="942" mass="106540">MVSIKNKGRNVAIVFLFLKKLFSSPFEAGEQYNKSLTFNTLVNMGLRLALVVIAISAISYWHLMSQLAEDTRANLLSYITERAQREETIFVLAEDNHILLHDDFLEQFSADSPIDWQQRFDRHFFPWTDGTIRNLPEDIELQDFDPNHHATSFIQRGVTLTPDFQKRMTLSYDLVERYGIGWRDRFFSTYIALPEGGTTTFYPKAPWGLTAESDLDMTVLESVYLGDWQHNPERKTLWTGVYTDPVTHDSMVSAVTPIDDSDGRHLGSIEHDIVLNDLLHRVIEDHLEGTYNLLVRPDGQLIAEPNLMAQIQTEAGNLSVQTAEDAHLQRLFALAGQASRANSVVYNRRDREYLAIARLHGPNWYLITVYPESLLREQVFRATWFLLFISLTSLVLEVLLLLLVLRQRVATPLRELLGATQQVAAGQFNVALDTQREDELGQLAAAFTQMTRQLQDAFIMLESKVAERTQQLQTAKLAADRANQAKSDFLASMSHELRTPLNGILGYTQVLNRSLSLGDREKQGVSIIHQCGSHLLNLINDILDLAKIEARKLELNPNASYLPAFLQGVVEICRIRADRKDLEFIYHPPANLPEAVVIDEKRLQQVLINLLGNAIKFTDRGLVSLTVEVLESSFAKHHRLRFSVIDTGAGMKPEQLETIFQPFEQVGDRQKQTEGKGLGLSISQQIVELMGSRLQVKSELGRGSTFWFEMEIPESREWVAIAKTVEQGAISSYQGEKRHILVVDDRWENRSVVVSLLEPIGFEVTEAENGRKAWENIQKSPPDAVITDLMMPEMNGYELLSAIRTSETFENIVTIASSASIFESNQQEAIDAGANVFLPKPVQADELLKALQKLLQLEWIYQERDPESQGDLEAIVPPSQEVLEQLLELVQDGDIQGIKEVVKERLESDETFIAFGAEILQLANSFQLKGLETFIQNHLPKG</sequence>
<dbReference type="PANTHER" id="PTHR43047:SF72">
    <property type="entry name" value="OSMOSENSING HISTIDINE PROTEIN KINASE SLN1"/>
    <property type="match status" value="1"/>
</dbReference>
<dbReference type="Gene3D" id="3.30.450.20">
    <property type="entry name" value="PAS domain"/>
    <property type="match status" value="2"/>
</dbReference>
<evidence type="ECO:0000313" key="20">
    <source>
        <dbReference type="EMBL" id="OJJ24716.1"/>
    </source>
</evidence>
<dbReference type="GO" id="GO:0005886">
    <property type="term" value="C:plasma membrane"/>
    <property type="evidence" value="ECO:0007669"/>
    <property type="project" value="TreeGrafter"/>
</dbReference>
<dbReference type="InterPro" id="IPR003661">
    <property type="entry name" value="HisK_dim/P_dom"/>
</dbReference>
<dbReference type="SUPFAM" id="SSF158472">
    <property type="entry name" value="HAMP domain-like"/>
    <property type="match status" value="1"/>
</dbReference>
<feature type="domain" description="HAMP" evidence="19">
    <location>
        <begin position="407"/>
        <end position="459"/>
    </location>
</feature>
<name>A0A1L9QQ08_9CYAN</name>
<dbReference type="PANTHER" id="PTHR43047">
    <property type="entry name" value="TWO-COMPONENT HISTIDINE PROTEIN KINASE"/>
    <property type="match status" value="1"/>
</dbReference>
<organism evidence="20 21">
    <name type="scientific">Roseofilum reptotaenium AO1-A</name>
    <dbReference type="NCBI Taxonomy" id="1925591"/>
    <lineage>
        <taxon>Bacteria</taxon>
        <taxon>Bacillati</taxon>
        <taxon>Cyanobacteriota</taxon>
        <taxon>Cyanophyceae</taxon>
        <taxon>Desertifilales</taxon>
        <taxon>Desertifilaceae</taxon>
        <taxon>Roseofilum</taxon>
    </lineage>
</organism>
<dbReference type="FunFam" id="3.30.565.10:FF:000010">
    <property type="entry name" value="Sensor histidine kinase RcsC"/>
    <property type="match status" value="1"/>
</dbReference>
<dbReference type="Gene3D" id="1.10.287.130">
    <property type="match status" value="1"/>
</dbReference>
<feature type="transmembrane region" description="Helical" evidence="16">
    <location>
        <begin position="384"/>
        <end position="405"/>
    </location>
</feature>
<dbReference type="SMART" id="SM00387">
    <property type="entry name" value="HATPase_c"/>
    <property type="match status" value="1"/>
</dbReference>
<keyword evidence="6" id="KW-0808">Transferase</keyword>
<comment type="catalytic activity">
    <reaction evidence="1">
        <text>ATP + protein L-histidine = ADP + protein N-phospho-L-histidine.</text>
        <dbReference type="EC" id="2.7.13.3"/>
    </reaction>
</comment>
<feature type="transmembrane region" description="Helical" evidence="16">
    <location>
        <begin position="44"/>
        <end position="63"/>
    </location>
</feature>
<evidence type="ECO:0000256" key="8">
    <source>
        <dbReference type="ARBA" id="ARBA00022741"/>
    </source>
</evidence>
<dbReference type="GO" id="GO:0000155">
    <property type="term" value="F:phosphorelay sensor kinase activity"/>
    <property type="evidence" value="ECO:0007669"/>
    <property type="project" value="InterPro"/>
</dbReference>
<dbReference type="EMBL" id="MLAW01000026">
    <property type="protein sequence ID" value="OJJ24716.1"/>
    <property type="molecule type" value="Genomic_DNA"/>
</dbReference>
<proteinExistence type="inferred from homology"/>
<comment type="subcellular location">
    <subcellularLocation>
        <location evidence="2">Membrane</location>
    </subcellularLocation>
</comment>
<evidence type="ECO:0000259" key="18">
    <source>
        <dbReference type="PROSITE" id="PS50110"/>
    </source>
</evidence>
<dbReference type="CDD" id="cd00156">
    <property type="entry name" value="REC"/>
    <property type="match status" value="1"/>
</dbReference>
<dbReference type="CDD" id="cd18774">
    <property type="entry name" value="PDC2_HK_sensor"/>
    <property type="match status" value="1"/>
</dbReference>
<keyword evidence="7 16" id="KW-0812">Transmembrane</keyword>
<feature type="modified residue" description="4-aspartylphosphate" evidence="15">
    <location>
        <position position="788"/>
    </location>
</feature>
<keyword evidence="5 15" id="KW-0597">Phosphoprotein</keyword>
<dbReference type="AlphaFoldDB" id="A0A1L9QQ08"/>
<keyword evidence="11 16" id="KW-1133">Transmembrane helix</keyword>
<dbReference type="SUPFAM" id="SSF55874">
    <property type="entry name" value="ATPase domain of HSP90 chaperone/DNA topoisomerase II/histidine kinase"/>
    <property type="match status" value="1"/>
</dbReference>
<keyword evidence="12" id="KW-0902">Two-component regulatory system</keyword>
<evidence type="ECO:0000256" key="6">
    <source>
        <dbReference type="ARBA" id="ARBA00022679"/>
    </source>
</evidence>
<dbReference type="Pfam" id="PF02518">
    <property type="entry name" value="HATPase_c"/>
    <property type="match status" value="1"/>
</dbReference>
<protein>
    <recommendedName>
        <fullName evidence="14">Circadian input-output histidine kinase CikA</fullName>
        <ecNumber evidence="4">2.7.13.3</ecNumber>
    </recommendedName>
</protein>
<dbReference type="GO" id="GO:0009927">
    <property type="term" value="F:histidine phosphotransfer kinase activity"/>
    <property type="evidence" value="ECO:0007669"/>
    <property type="project" value="TreeGrafter"/>
</dbReference>
<dbReference type="SMART" id="SM00448">
    <property type="entry name" value="REC"/>
    <property type="match status" value="1"/>
</dbReference>
<evidence type="ECO:0000256" key="7">
    <source>
        <dbReference type="ARBA" id="ARBA00022692"/>
    </source>
</evidence>
<gene>
    <name evidence="20" type="ORF">BI308_14870</name>
</gene>
<dbReference type="Pfam" id="PF00512">
    <property type="entry name" value="HisKA"/>
    <property type="match status" value="1"/>
</dbReference>
<keyword evidence="21" id="KW-1185">Reference proteome</keyword>
<keyword evidence="8" id="KW-0547">Nucleotide-binding</keyword>
<evidence type="ECO:0000256" key="16">
    <source>
        <dbReference type="SAM" id="Phobius"/>
    </source>
</evidence>
<evidence type="ECO:0000256" key="2">
    <source>
        <dbReference type="ARBA" id="ARBA00004370"/>
    </source>
</evidence>
<dbReference type="PRINTS" id="PR00344">
    <property type="entry name" value="BCTRLSENSOR"/>
</dbReference>
<keyword evidence="9" id="KW-0418">Kinase</keyword>
<evidence type="ECO:0000256" key="9">
    <source>
        <dbReference type="ARBA" id="ARBA00022777"/>
    </source>
</evidence>
<dbReference type="EC" id="2.7.13.3" evidence="4"/>
<keyword evidence="13 16" id="KW-0472">Membrane</keyword>
<dbReference type="InterPro" id="IPR004358">
    <property type="entry name" value="Sig_transdc_His_kin-like_C"/>
</dbReference>
<dbReference type="SMART" id="SM00388">
    <property type="entry name" value="HisKA"/>
    <property type="match status" value="1"/>
</dbReference>
<dbReference type="Pfam" id="PF00672">
    <property type="entry name" value="HAMP"/>
    <property type="match status" value="1"/>
</dbReference>
<evidence type="ECO:0000259" key="19">
    <source>
        <dbReference type="PROSITE" id="PS50885"/>
    </source>
</evidence>
<dbReference type="Pfam" id="PF00072">
    <property type="entry name" value="Response_reg"/>
    <property type="match status" value="1"/>
</dbReference>
<reference evidence="20" key="1">
    <citation type="submission" date="2016-10" db="EMBL/GenBank/DDBJ databases">
        <title>CRISPR-Cas defence system in Roseofilum reptotaenium: evidence of a bacteriophage-cyanobacterium arms race in the coral black band disease.</title>
        <authorList>
            <person name="Buerger P."/>
            <person name="Wood-Charlson E.M."/>
            <person name="Weynberg K.D."/>
            <person name="Willis B."/>
            <person name="Van Oppen M.J."/>
        </authorList>
    </citation>
    <scope>NUCLEOTIDE SEQUENCE [LARGE SCALE GENOMIC DNA]</scope>
    <source>
        <strain evidence="20">AO1-A</strain>
    </source>
</reference>
<keyword evidence="10" id="KW-0067">ATP-binding</keyword>
<dbReference type="Gene3D" id="3.40.50.2300">
    <property type="match status" value="1"/>
</dbReference>
<dbReference type="CDD" id="cd16922">
    <property type="entry name" value="HATPase_EvgS-ArcB-TorS-like"/>
    <property type="match status" value="1"/>
</dbReference>